<dbReference type="RefSeq" id="WP_354695592.1">
    <property type="nucleotide sequence ID" value="NZ_JAZHOG010000007.1"/>
</dbReference>
<accession>A0AAW9RL59</accession>
<dbReference type="Proteomes" id="UP001359886">
    <property type="component" value="Unassembled WGS sequence"/>
</dbReference>
<dbReference type="EMBL" id="JAZHOG010000007">
    <property type="protein sequence ID" value="MEJ8568271.1"/>
    <property type="molecule type" value="Genomic_DNA"/>
</dbReference>
<reference evidence="1 2" key="1">
    <citation type="submission" date="2024-02" db="EMBL/GenBank/DDBJ databases">
        <title>A novel Wenzhouxiangellaceae bacterium, isolated from coastal sediments.</title>
        <authorList>
            <person name="Du Z.-J."/>
            <person name="Ye Y.-Q."/>
            <person name="Zhang X.-Y."/>
        </authorList>
    </citation>
    <scope>NUCLEOTIDE SEQUENCE [LARGE SCALE GENOMIC DNA]</scope>
    <source>
        <strain evidence="1 2">CH-27</strain>
    </source>
</reference>
<organism evidence="1 2">
    <name type="scientific">Elongatibacter sediminis</name>
    <dbReference type="NCBI Taxonomy" id="3119006"/>
    <lineage>
        <taxon>Bacteria</taxon>
        <taxon>Pseudomonadati</taxon>
        <taxon>Pseudomonadota</taxon>
        <taxon>Gammaproteobacteria</taxon>
        <taxon>Chromatiales</taxon>
        <taxon>Wenzhouxiangellaceae</taxon>
        <taxon>Elongatibacter</taxon>
    </lineage>
</organism>
<evidence type="ECO:0000313" key="1">
    <source>
        <dbReference type="EMBL" id="MEJ8568271.1"/>
    </source>
</evidence>
<evidence type="ECO:0000313" key="2">
    <source>
        <dbReference type="Proteomes" id="UP001359886"/>
    </source>
</evidence>
<name>A0AAW9RL59_9GAMM</name>
<dbReference type="AlphaFoldDB" id="A0AAW9RL59"/>
<protein>
    <recommendedName>
        <fullName evidence="3">Terminase large subunit gp17-like C-terminal domain-containing protein</fullName>
    </recommendedName>
</protein>
<gene>
    <name evidence="1" type="ORF">V3330_11600</name>
</gene>
<comment type="caution">
    <text evidence="1">The sequence shown here is derived from an EMBL/GenBank/DDBJ whole genome shotgun (WGS) entry which is preliminary data.</text>
</comment>
<keyword evidence="2" id="KW-1185">Reference proteome</keyword>
<dbReference type="Gene3D" id="3.30.420.240">
    <property type="match status" value="1"/>
</dbReference>
<evidence type="ECO:0008006" key="3">
    <source>
        <dbReference type="Google" id="ProtNLM"/>
    </source>
</evidence>
<sequence length="245" mass="27706">MVTPETLETPKPSELQDGLWIRSRWYVGVDLGQAHDPTAVCVLEEKYAEVPPNAWGHNVRPLEYRARQYESPLLVRHLERLPLEMTYPAQVEHVRALLARPPLREPLTLIDYTGVGRPVFDLFKKARVPRLKGVAITAGNQVHKQRHGWSVPKQILMSKLQALLHSEKLRIAAGIKDAPVLLREMKDFRVNFTSAGNAIFNAREGAHDDLVLAVALAVFGATQPRPASWEDIAENPVIQRIQYRL</sequence>
<proteinExistence type="predicted"/>